<evidence type="ECO:0000256" key="1">
    <source>
        <dbReference type="SAM" id="MobiDB-lite"/>
    </source>
</evidence>
<accession>A0ABM3FQF8</accession>
<feature type="region of interest" description="Disordered" evidence="1">
    <location>
        <begin position="276"/>
        <end position="304"/>
    </location>
</feature>
<dbReference type="PANTHER" id="PTHR34153:SF2">
    <property type="entry name" value="SI:CH211-262H13.3-RELATED"/>
    <property type="match status" value="1"/>
</dbReference>
<dbReference type="Pfam" id="PF16064">
    <property type="entry name" value="DUF4806"/>
    <property type="match status" value="1"/>
</dbReference>
<dbReference type="Proteomes" id="UP000829291">
    <property type="component" value="Chromosome 3"/>
</dbReference>
<organism evidence="3 4">
    <name type="scientific">Neodiprion lecontei</name>
    <name type="common">Redheaded pine sawfly</name>
    <dbReference type="NCBI Taxonomy" id="441921"/>
    <lineage>
        <taxon>Eukaryota</taxon>
        <taxon>Metazoa</taxon>
        <taxon>Ecdysozoa</taxon>
        <taxon>Arthropoda</taxon>
        <taxon>Hexapoda</taxon>
        <taxon>Insecta</taxon>
        <taxon>Pterygota</taxon>
        <taxon>Neoptera</taxon>
        <taxon>Endopterygota</taxon>
        <taxon>Hymenoptera</taxon>
        <taxon>Tenthredinoidea</taxon>
        <taxon>Diprionidae</taxon>
        <taxon>Diprioninae</taxon>
        <taxon>Neodiprion</taxon>
    </lineage>
</organism>
<dbReference type="GeneID" id="124293439"/>
<keyword evidence="3" id="KW-1185">Reference proteome</keyword>
<dbReference type="PANTHER" id="PTHR34153">
    <property type="entry name" value="SI:CH211-262H13.3-RELATED-RELATED"/>
    <property type="match status" value="1"/>
</dbReference>
<evidence type="ECO:0000313" key="3">
    <source>
        <dbReference type="Proteomes" id="UP000829291"/>
    </source>
</evidence>
<dbReference type="InterPro" id="IPR032071">
    <property type="entry name" value="DUF4806"/>
</dbReference>
<evidence type="ECO:0000313" key="4">
    <source>
        <dbReference type="RefSeq" id="XP_046590252.1"/>
    </source>
</evidence>
<feature type="compositionally biased region" description="Pro residues" evidence="1">
    <location>
        <begin position="285"/>
        <end position="298"/>
    </location>
</feature>
<gene>
    <name evidence="4" type="primary">LOC124293439</name>
</gene>
<dbReference type="RefSeq" id="XP_046590252.1">
    <property type="nucleotide sequence ID" value="XM_046734296.1"/>
</dbReference>
<proteinExistence type="predicted"/>
<name>A0ABM3FQF8_NEOLC</name>
<evidence type="ECO:0000259" key="2">
    <source>
        <dbReference type="Pfam" id="PF16064"/>
    </source>
</evidence>
<reference evidence="4" key="1">
    <citation type="submission" date="2025-08" db="UniProtKB">
        <authorList>
            <consortium name="RefSeq"/>
        </authorList>
    </citation>
    <scope>IDENTIFICATION</scope>
    <source>
        <tissue evidence="4">Thorax and Abdomen</tissue>
    </source>
</reference>
<sequence length="304" mass="34593">MLKMIKGHTSTFGCEKCCIAAVSLQRKLHYLVDQTNHRKRCDEDYFKEDPDTAHIKVDYDVAAEYMTNVIDNGTSEDGINIQPITQKKVSSENLSPDDDTVEETQLCAQHQKETLDIQMRQYLQQQMEQTQVALATMARANQAQIAQVQGALRPECFPEWPISSLDVFDAFNEMIQIEEHRSYLVRRLSTVGGPSQRQVVMNMMKLLMTNTLAMEYNWAGREKRSFKKTKLRYIIIEAAKLACKDNPVESSDLIIENAIKDWLKLATSRYTYSIAGKKSGNGPTQHPPSPPLPLPPNSPNNRRV</sequence>
<protein>
    <submittedName>
        <fullName evidence="4">Uncharacterized protein LOC124293439</fullName>
    </submittedName>
</protein>
<feature type="domain" description="DUF4806" evidence="2">
    <location>
        <begin position="159"/>
        <end position="232"/>
    </location>
</feature>